<dbReference type="InterPro" id="IPR008949">
    <property type="entry name" value="Isoprenoid_synthase_dom_sf"/>
</dbReference>
<evidence type="ECO:0000256" key="3">
    <source>
        <dbReference type="ARBA" id="ARBA00022723"/>
    </source>
</evidence>
<dbReference type="InterPro" id="IPR044814">
    <property type="entry name" value="Terpene_cyclase_plant_C1"/>
</dbReference>
<dbReference type="FunFam" id="1.10.600.10:FF:000007">
    <property type="entry name" value="Isoprene synthase, chloroplastic"/>
    <property type="match status" value="1"/>
</dbReference>
<organism evidence="10 11">
    <name type="scientific">Cardamine amara subsp. amara</name>
    <dbReference type="NCBI Taxonomy" id="228776"/>
    <lineage>
        <taxon>Eukaryota</taxon>
        <taxon>Viridiplantae</taxon>
        <taxon>Streptophyta</taxon>
        <taxon>Embryophyta</taxon>
        <taxon>Tracheophyta</taxon>
        <taxon>Spermatophyta</taxon>
        <taxon>Magnoliopsida</taxon>
        <taxon>eudicotyledons</taxon>
        <taxon>Gunneridae</taxon>
        <taxon>Pentapetalae</taxon>
        <taxon>rosids</taxon>
        <taxon>malvids</taxon>
        <taxon>Brassicales</taxon>
        <taxon>Brassicaceae</taxon>
        <taxon>Cardamineae</taxon>
        <taxon>Cardamine</taxon>
    </lineage>
</organism>
<comment type="similarity">
    <text evidence="7">Belongs to the terpene synthase family. Tpsa subfamily.</text>
</comment>
<dbReference type="SFLD" id="SFLDS00005">
    <property type="entry name" value="Isoprenoid_Synthase_Type_I"/>
    <property type="match status" value="1"/>
</dbReference>
<keyword evidence="5" id="KW-0464">Manganese</keyword>
<dbReference type="GO" id="GO:0046872">
    <property type="term" value="F:metal ion binding"/>
    <property type="evidence" value="ECO:0007669"/>
    <property type="project" value="UniProtKB-KW"/>
</dbReference>
<dbReference type="Pfam" id="PF03936">
    <property type="entry name" value="Terpene_synth_C"/>
    <property type="match status" value="1"/>
</dbReference>
<dbReference type="PANTHER" id="PTHR31225">
    <property type="entry name" value="OS04G0344100 PROTEIN-RELATED"/>
    <property type="match status" value="1"/>
</dbReference>
<sequence length="605" mass="70058">MELVTSVFRPKLGSQLPLRSRSNLFPLSKLYGFPMTSFPGKPLKHIHLKSTNALTSDDQERIRKFKKLPTSEWTHYFHSTPIDVLEMDALRKEIDALKPEVKNTLMYPQGFDSTKKTILMTYLLVSLGLAYYFEDEIYETLKEGFENIEEMMVGEDDLYTVSIIFWVFRRYGHHMSSDVFRRFKESNGNFKESLVGDVKGLLSLYEAAHLRTTKDYILDEALSFTSSHLESLAASETCPHHLSMRIKNALGLSQHWNMDVLVPVEFIPFYEQEKDHDEMLLKFAKLSFKLRQLQYLQELKIVTKWYKELEFATNLPPYFRDRIVEHHFLVQGAFFEPQLSRARIMMIQFFTGLALLDDTFDRYASLPEAESLAKSLERWAPDHARDEQPDYLKFVLNFILDSYEEFEKELRPEGKSYSVNATIDEFKAAAKANIELERWAQAARVPSFEEYMEVGEEEVTACATLAGIFMSMGQVATKEAFEWLKSRPKLVKSLSIKGRLMNDITGFEDDMSRGYVTNAVNCYMKQYGVNKEEAFRDLHKMVADANKTINEEFLTTTGLSHCLLKASIDLARMMTVAYNVDEGFTHPQGKIKEYMTSIFVDQIPL</sequence>
<dbReference type="InterPro" id="IPR034741">
    <property type="entry name" value="Terpene_cyclase-like_1_C"/>
</dbReference>
<accession>A0ABD1AES2</accession>
<dbReference type="InterPro" id="IPR001906">
    <property type="entry name" value="Terpene_synth_N"/>
</dbReference>
<dbReference type="SUPFAM" id="SSF48576">
    <property type="entry name" value="Terpenoid synthases"/>
    <property type="match status" value="1"/>
</dbReference>
<protein>
    <submittedName>
        <fullName evidence="10">Terpenoid synthase 7</fullName>
    </submittedName>
</protein>
<gene>
    <name evidence="10" type="ORF">V5N11_011575</name>
</gene>
<keyword evidence="11" id="KW-1185">Reference proteome</keyword>
<dbReference type="PANTHER" id="PTHR31225:SF242">
    <property type="entry name" value="TERPENOID SYNTHASE 9"/>
    <property type="match status" value="1"/>
</dbReference>
<dbReference type="InterPro" id="IPR005630">
    <property type="entry name" value="Terpene_synthase_metal-bd"/>
</dbReference>
<dbReference type="InterPro" id="IPR050148">
    <property type="entry name" value="Terpene_synthase-like"/>
</dbReference>
<evidence type="ECO:0000259" key="9">
    <source>
        <dbReference type="Pfam" id="PF03936"/>
    </source>
</evidence>
<evidence type="ECO:0000256" key="2">
    <source>
        <dbReference type="ARBA" id="ARBA00001946"/>
    </source>
</evidence>
<evidence type="ECO:0000256" key="7">
    <source>
        <dbReference type="ARBA" id="ARBA00038405"/>
    </source>
</evidence>
<dbReference type="SUPFAM" id="SSF48239">
    <property type="entry name" value="Terpenoid cyclases/Protein prenyltransferases"/>
    <property type="match status" value="1"/>
</dbReference>
<dbReference type="Gene3D" id="1.50.10.130">
    <property type="entry name" value="Terpene synthase, N-terminal domain"/>
    <property type="match status" value="1"/>
</dbReference>
<feature type="domain" description="Terpene synthase N-terminal" evidence="8">
    <location>
        <begin position="73"/>
        <end position="250"/>
    </location>
</feature>
<feature type="domain" description="Terpene synthase metal-binding" evidence="9">
    <location>
        <begin position="307"/>
        <end position="547"/>
    </location>
</feature>
<keyword evidence="3" id="KW-0479">Metal-binding</keyword>
<dbReference type="GO" id="GO:0016114">
    <property type="term" value="P:terpenoid biosynthetic process"/>
    <property type="evidence" value="ECO:0007669"/>
    <property type="project" value="UniProtKB-ARBA"/>
</dbReference>
<dbReference type="Gene3D" id="1.10.600.10">
    <property type="entry name" value="Farnesyl Diphosphate Synthase"/>
    <property type="match status" value="1"/>
</dbReference>
<evidence type="ECO:0000256" key="6">
    <source>
        <dbReference type="ARBA" id="ARBA00023239"/>
    </source>
</evidence>
<evidence type="ECO:0000256" key="1">
    <source>
        <dbReference type="ARBA" id="ARBA00001936"/>
    </source>
</evidence>
<evidence type="ECO:0000256" key="4">
    <source>
        <dbReference type="ARBA" id="ARBA00022842"/>
    </source>
</evidence>
<keyword evidence="4" id="KW-0460">Magnesium</keyword>
<proteinExistence type="inferred from homology"/>
<evidence type="ECO:0000313" key="10">
    <source>
        <dbReference type="EMBL" id="KAL1205292.1"/>
    </source>
</evidence>
<dbReference type="InterPro" id="IPR036965">
    <property type="entry name" value="Terpene_synth_N_sf"/>
</dbReference>
<dbReference type="EMBL" id="JBANAX010000521">
    <property type="protein sequence ID" value="KAL1205292.1"/>
    <property type="molecule type" value="Genomic_DNA"/>
</dbReference>
<dbReference type="GO" id="GO:0016829">
    <property type="term" value="F:lyase activity"/>
    <property type="evidence" value="ECO:0007669"/>
    <property type="project" value="UniProtKB-KW"/>
</dbReference>
<dbReference type="CDD" id="cd00684">
    <property type="entry name" value="Terpene_cyclase_plant_C1"/>
    <property type="match status" value="1"/>
</dbReference>
<keyword evidence="6" id="KW-0456">Lyase</keyword>
<comment type="cofactor">
    <cofactor evidence="2">
        <name>Mg(2+)</name>
        <dbReference type="ChEBI" id="CHEBI:18420"/>
    </cofactor>
</comment>
<evidence type="ECO:0000256" key="5">
    <source>
        <dbReference type="ARBA" id="ARBA00023211"/>
    </source>
</evidence>
<dbReference type="InterPro" id="IPR008930">
    <property type="entry name" value="Terpenoid_cyclase/PrenylTrfase"/>
</dbReference>
<evidence type="ECO:0000313" key="11">
    <source>
        <dbReference type="Proteomes" id="UP001558713"/>
    </source>
</evidence>
<comment type="caution">
    <text evidence="10">The sequence shown here is derived from an EMBL/GenBank/DDBJ whole genome shotgun (WGS) entry which is preliminary data.</text>
</comment>
<dbReference type="Pfam" id="PF01397">
    <property type="entry name" value="Terpene_synth"/>
    <property type="match status" value="1"/>
</dbReference>
<dbReference type="AlphaFoldDB" id="A0ABD1AES2"/>
<evidence type="ECO:0000259" key="8">
    <source>
        <dbReference type="Pfam" id="PF01397"/>
    </source>
</evidence>
<dbReference type="FunFam" id="1.50.10.130:FF:000001">
    <property type="entry name" value="Isoprene synthase, chloroplastic"/>
    <property type="match status" value="1"/>
</dbReference>
<name>A0ABD1AES2_CARAN</name>
<reference evidence="10 11" key="1">
    <citation type="submission" date="2024-04" db="EMBL/GenBank/DDBJ databases">
        <title>Genome assembly C_amara_ONT_v2.</title>
        <authorList>
            <person name="Yant L."/>
            <person name="Moore C."/>
            <person name="Slenker M."/>
        </authorList>
    </citation>
    <scope>NUCLEOTIDE SEQUENCE [LARGE SCALE GENOMIC DNA]</scope>
    <source>
        <tissue evidence="10">Leaf</tissue>
    </source>
</reference>
<dbReference type="Proteomes" id="UP001558713">
    <property type="component" value="Unassembled WGS sequence"/>
</dbReference>
<comment type="cofactor">
    <cofactor evidence="1">
        <name>Mn(2+)</name>
        <dbReference type="ChEBI" id="CHEBI:29035"/>
    </cofactor>
</comment>
<dbReference type="SFLD" id="SFLDG01019">
    <property type="entry name" value="Terpene_Cyclase_Like_1_C_Termi"/>
    <property type="match status" value="1"/>
</dbReference>